<accession>A0ABP9G4S5</accession>
<proteinExistence type="predicted"/>
<dbReference type="RefSeq" id="WP_345555272.1">
    <property type="nucleotide sequence ID" value="NZ_BAABIK010000002.1"/>
</dbReference>
<dbReference type="Proteomes" id="UP001499993">
    <property type="component" value="Unassembled WGS sequence"/>
</dbReference>
<evidence type="ECO:0000313" key="2">
    <source>
        <dbReference type="EMBL" id="GAA4928685.1"/>
    </source>
</evidence>
<name>A0ABP9G4S5_9ACTN</name>
<feature type="region of interest" description="Disordered" evidence="1">
    <location>
        <begin position="1"/>
        <end position="92"/>
    </location>
</feature>
<organism evidence="2 3">
    <name type="scientific">Streptomonospora halophila</name>
    <dbReference type="NCBI Taxonomy" id="427369"/>
    <lineage>
        <taxon>Bacteria</taxon>
        <taxon>Bacillati</taxon>
        <taxon>Actinomycetota</taxon>
        <taxon>Actinomycetes</taxon>
        <taxon>Streptosporangiales</taxon>
        <taxon>Nocardiopsidaceae</taxon>
        <taxon>Streptomonospora</taxon>
    </lineage>
</organism>
<gene>
    <name evidence="2" type="ORF">GCM10023224_04940</name>
</gene>
<evidence type="ECO:0000256" key="1">
    <source>
        <dbReference type="SAM" id="MobiDB-lite"/>
    </source>
</evidence>
<keyword evidence="3" id="KW-1185">Reference proteome</keyword>
<feature type="compositionally biased region" description="Basic and acidic residues" evidence="1">
    <location>
        <begin position="20"/>
        <end position="50"/>
    </location>
</feature>
<comment type="caution">
    <text evidence="2">The sequence shown here is derived from an EMBL/GenBank/DDBJ whole genome shotgun (WGS) entry which is preliminary data.</text>
</comment>
<protein>
    <submittedName>
        <fullName evidence="2">Uncharacterized protein</fullName>
    </submittedName>
</protein>
<reference evidence="3" key="1">
    <citation type="journal article" date="2019" name="Int. J. Syst. Evol. Microbiol.">
        <title>The Global Catalogue of Microorganisms (GCM) 10K type strain sequencing project: providing services to taxonomists for standard genome sequencing and annotation.</title>
        <authorList>
            <consortium name="The Broad Institute Genomics Platform"/>
            <consortium name="The Broad Institute Genome Sequencing Center for Infectious Disease"/>
            <person name="Wu L."/>
            <person name="Ma J."/>
        </authorList>
    </citation>
    <scope>NUCLEOTIDE SEQUENCE [LARGE SCALE GENOMIC DNA]</scope>
    <source>
        <strain evidence="3">JCM 18123</strain>
    </source>
</reference>
<sequence length="92" mass="10430">MSEHVQPVEEPVFSPDYEQDQARLHQAAREREQDLSAKTVEEAAEERREPDLDEDGQPVPDADELQDPDDPVDEDEGLWDAIEGEEGDDGDR</sequence>
<dbReference type="EMBL" id="BAABIK010000002">
    <property type="protein sequence ID" value="GAA4928685.1"/>
    <property type="molecule type" value="Genomic_DNA"/>
</dbReference>
<feature type="compositionally biased region" description="Acidic residues" evidence="1">
    <location>
        <begin position="51"/>
        <end position="92"/>
    </location>
</feature>
<evidence type="ECO:0000313" key="3">
    <source>
        <dbReference type="Proteomes" id="UP001499993"/>
    </source>
</evidence>